<evidence type="ECO:0000256" key="1">
    <source>
        <dbReference type="ARBA" id="ARBA00005801"/>
    </source>
</evidence>
<dbReference type="Proteomes" id="UP001165042">
    <property type="component" value="Unassembled WGS sequence"/>
</dbReference>
<feature type="transmembrane region" description="Helical" evidence="2">
    <location>
        <begin position="197"/>
        <end position="216"/>
    </location>
</feature>
<dbReference type="GO" id="GO:0005886">
    <property type="term" value="C:plasma membrane"/>
    <property type="evidence" value="ECO:0007669"/>
    <property type="project" value="TreeGrafter"/>
</dbReference>
<sequence>MPIQSSFPFVAAPSGSPPTRVPALAALIAITALCLPLPALLHGIALSTVAFPAGYAAGAAVRLLVPRYPVPARWFELPTAALWTTLAATWSADLIPTVWLPAIAFLATLAVPLTVLDLLHQRLPNRLTLPAFPLTFALLIPPALSTPAPLLQDALTGAAALSAFFLLTKTIAPHSLGAGDVKLAPTLGLYLGPGGPLPLLLAPLLASLLTLSLHLLRHPTWRTHIPYAPALLASTFALSLPTTLLPTP</sequence>
<proteinExistence type="inferred from homology"/>
<dbReference type="EMBL" id="BSSD01000009">
    <property type="protein sequence ID" value="GLW94417.1"/>
    <property type="molecule type" value="Genomic_DNA"/>
</dbReference>
<evidence type="ECO:0000256" key="2">
    <source>
        <dbReference type="SAM" id="Phobius"/>
    </source>
</evidence>
<comment type="caution">
    <text evidence="4">The sequence shown here is derived from an EMBL/GenBank/DDBJ whole genome shotgun (WGS) entry which is preliminary data.</text>
</comment>
<name>A0A9W6QTQ6_9PSEU</name>
<feature type="transmembrane region" description="Helical" evidence="2">
    <location>
        <begin position="44"/>
        <end position="65"/>
    </location>
</feature>
<dbReference type="GO" id="GO:0006465">
    <property type="term" value="P:signal peptide processing"/>
    <property type="evidence" value="ECO:0007669"/>
    <property type="project" value="TreeGrafter"/>
</dbReference>
<feature type="transmembrane region" description="Helical" evidence="2">
    <location>
        <begin position="21"/>
        <end position="38"/>
    </location>
</feature>
<keyword evidence="5" id="KW-1185">Reference proteome</keyword>
<dbReference type="AlphaFoldDB" id="A0A9W6QTQ6"/>
<dbReference type="PANTHER" id="PTHR30487:SF0">
    <property type="entry name" value="PREPILIN LEADER PEPTIDASE_N-METHYLTRANSFERASE-RELATED"/>
    <property type="match status" value="1"/>
</dbReference>
<gene>
    <name evidence="4" type="ORF">Aglo03_52330</name>
</gene>
<feature type="transmembrane region" description="Helical" evidence="2">
    <location>
        <begin position="127"/>
        <end position="144"/>
    </location>
</feature>
<feature type="transmembrane region" description="Helical" evidence="2">
    <location>
        <begin position="228"/>
        <end position="245"/>
    </location>
</feature>
<keyword evidence="2" id="KW-0812">Transmembrane</keyword>
<evidence type="ECO:0000313" key="4">
    <source>
        <dbReference type="EMBL" id="GLW94417.1"/>
    </source>
</evidence>
<dbReference type="InterPro" id="IPR000045">
    <property type="entry name" value="Prepilin_IV_endopep_pep"/>
</dbReference>
<protein>
    <recommendedName>
        <fullName evidence="3">Prepilin type IV endopeptidase peptidase domain-containing protein</fullName>
    </recommendedName>
</protein>
<keyword evidence="2" id="KW-1133">Transmembrane helix</keyword>
<dbReference type="PANTHER" id="PTHR30487">
    <property type="entry name" value="TYPE 4 PREPILIN-LIKE PROTEINS LEADER PEPTIDE-PROCESSING ENZYME"/>
    <property type="match status" value="1"/>
</dbReference>
<comment type="similarity">
    <text evidence="1">Belongs to the peptidase A24 family.</text>
</comment>
<dbReference type="GO" id="GO:0004190">
    <property type="term" value="F:aspartic-type endopeptidase activity"/>
    <property type="evidence" value="ECO:0007669"/>
    <property type="project" value="InterPro"/>
</dbReference>
<dbReference type="Pfam" id="PF01478">
    <property type="entry name" value="Peptidase_A24"/>
    <property type="match status" value="1"/>
</dbReference>
<accession>A0A9W6QTQ6</accession>
<feature type="domain" description="Prepilin type IV endopeptidase peptidase" evidence="3">
    <location>
        <begin position="105"/>
        <end position="209"/>
    </location>
</feature>
<keyword evidence="2" id="KW-0472">Membrane</keyword>
<reference evidence="4" key="1">
    <citation type="submission" date="2023-02" db="EMBL/GenBank/DDBJ databases">
        <title>Actinokineospora globicatena NBRC 15670.</title>
        <authorList>
            <person name="Ichikawa N."/>
            <person name="Sato H."/>
            <person name="Tonouchi N."/>
        </authorList>
    </citation>
    <scope>NUCLEOTIDE SEQUENCE</scope>
    <source>
        <strain evidence="4">NBRC 15670</strain>
    </source>
</reference>
<dbReference type="RefSeq" id="WP_285612525.1">
    <property type="nucleotide sequence ID" value="NZ_BSSD01000009.1"/>
</dbReference>
<dbReference type="InterPro" id="IPR050882">
    <property type="entry name" value="Prepilin_peptidase/N-MTase"/>
</dbReference>
<evidence type="ECO:0000259" key="3">
    <source>
        <dbReference type="Pfam" id="PF01478"/>
    </source>
</evidence>
<organism evidence="4 5">
    <name type="scientific">Actinokineospora globicatena</name>
    <dbReference type="NCBI Taxonomy" id="103729"/>
    <lineage>
        <taxon>Bacteria</taxon>
        <taxon>Bacillati</taxon>
        <taxon>Actinomycetota</taxon>
        <taxon>Actinomycetes</taxon>
        <taxon>Pseudonocardiales</taxon>
        <taxon>Pseudonocardiaceae</taxon>
        <taxon>Actinokineospora</taxon>
    </lineage>
</organism>
<evidence type="ECO:0000313" key="5">
    <source>
        <dbReference type="Proteomes" id="UP001165042"/>
    </source>
</evidence>
<feature type="transmembrane region" description="Helical" evidence="2">
    <location>
        <begin position="98"/>
        <end position="120"/>
    </location>
</feature>
<dbReference type="Gene3D" id="1.20.120.1220">
    <property type="match status" value="1"/>
</dbReference>